<reference evidence="3" key="1">
    <citation type="submission" date="2020-07" db="EMBL/GenBank/DDBJ databases">
        <authorList>
            <person name="Lin J."/>
        </authorList>
    </citation>
    <scope>NUCLEOTIDE SEQUENCE</scope>
</reference>
<evidence type="ECO:0000256" key="2">
    <source>
        <dbReference type="SAM" id="Phobius"/>
    </source>
</evidence>
<keyword evidence="2" id="KW-0472">Membrane</keyword>
<sequence length="414" mass="44898">MSTPSSETSHPAEEEEEEEENAAQSCTTEALKKRARTFSYSVLVPLWSLLVAIFVQHHLLLNSADKGKPAGEHLENALLQTCVLSIVVTGSFTVAFLLVAEFLPDDNYDPSRYHYLALKLLLHACGFLLKLTAFCLLLLIDAAGNAAMASVVLLAAALHVVLYNKTRRSTYHNDAAGYAPYTEELDRLIDFSKEMVNVAYGGLIGRVFDYFKNFTTDVRRAHLKVFDVLMFFTAVIAALALTLDALPPLLREERDRKRLVRALEWLNIVSALTAVVAALALSFGAVGEYAFLTVVPPLAVAVWWLKMYFANEGQCRDGETGARGARPGHGAPVPVTVPFMGFGERRGGPHQGLDLRVLGGVHNGPGVEAAGAQASGGAEFGEGRALHVAVQSHDDGGSYGAPRSPCMQNNLEFR</sequence>
<feature type="transmembrane region" description="Helical" evidence="2">
    <location>
        <begin position="120"/>
        <end position="140"/>
    </location>
</feature>
<feature type="transmembrane region" description="Helical" evidence="2">
    <location>
        <begin position="228"/>
        <end position="250"/>
    </location>
</feature>
<evidence type="ECO:0000256" key="1">
    <source>
        <dbReference type="SAM" id="MobiDB-lite"/>
    </source>
</evidence>
<organism evidence="3">
    <name type="scientific">Ananas comosus var. bracteatus</name>
    <name type="common">red pineapple</name>
    <dbReference type="NCBI Taxonomy" id="296719"/>
    <lineage>
        <taxon>Eukaryota</taxon>
        <taxon>Viridiplantae</taxon>
        <taxon>Streptophyta</taxon>
        <taxon>Embryophyta</taxon>
        <taxon>Tracheophyta</taxon>
        <taxon>Spermatophyta</taxon>
        <taxon>Magnoliopsida</taxon>
        <taxon>Liliopsida</taxon>
        <taxon>Poales</taxon>
        <taxon>Bromeliaceae</taxon>
        <taxon>Bromelioideae</taxon>
        <taxon>Ananas</taxon>
    </lineage>
</organism>
<keyword evidence="2" id="KW-1133">Transmembrane helix</keyword>
<protein>
    <submittedName>
        <fullName evidence="3">Uncharacterized protein</fullName>
    </submittedName>
</protein>
<feature type="transmembrane region" description="Helical" evidence="2">
    <location>
        <begin position="77"/>
        <end position="99"/>
    </location>
</feature>
<keyword evidence="2" id="KW-0812">Transmembrane</keyword>
<dbReference type="EMBL" id="LR862149">
    <property type="protein sequence ID" value="CAD1832053.1"/>
    <property type="molecule type" value="Genomic_DNA"/>
</dbReference>
<feature type="transmembrane region" description="Helical" evidence="2">
    <location>
        <begin position="146"/>
        <end position="163"/>
    </location>
</feature>
<feature type="transmembrane region" description="Helical" evidence="2">
    <location>
        <begin position="38"/>
        <end position="57"/>
    </location>
</feature>
<proteinExistence type="predicted"/>
<accession>A0A6V7PN28</accession>
<name>A0A6V7PN28_ANACO</name>
<gene>
    <name evidence="3" type="ORF">CB5_LOCUS15264</name>
</gene>
<feature type="transmembrane region" description="Helical" evidence="2">
    <location>
        <begin position="262"/>
        <end position="283"/>
    </location>
</feature>
<evidence type="ECO:0000313" key="3">
    <source>
        <dbReference type="EMBL" id="CAD1832053.1"/>
    </source>
</evidence>
<feature type="region of interest" description="Disordered" evidence="1">
    <location>
        <begin position="1"/>
        <end position="25"/>
    </location>
</feature>
<dbReference type="AlphaFoldDB" id="A0A6V7PN28"/>